<gene>
    <name evidence="1" type="ORF">ACETRX_30220</name>
</gene>
<dbReference type="Proteomes" id="UP001595190">
    <property type="component" value="Unassembled WGS sequence"/>
</dbReference>
<dbReference type="EMBL" id="JBHGPK010000025">
    <property type="protein sequence ID" value="MFC2253944.1"/>
    <property type="molecule type" value="Genomic_DNA"/>
</dbReference>
<proteinExistence type="predicted"/>
<accession>A0ABV6ZP20</accession>
<evidence type="ECO:0000313" key="1">
    <source>
        <dbReference type="EMBL" id="MFC2253944.1"/>
    </source>
</evidence>
<dbReference type="RefSeq" id="WP_394314737.1">
    <property type="nucleotide sequence ID" value="NZ_JBHGPK010000025.1"/>
</dbReference>
<reference evidence="1 2" key="1">
    <citation type="submission" date="2024-09" db="EMBL/GenBank/DDBJ databases">
        <title>Description of Labrys sedimenti sp. nov., isolated from a diclofenac-degrading enrichment culture, and genome-based reclassification of Labrys portucalensis as a later heterotypic synonym of Labrys neptuniae.</title>
        <authorList>
            <person name="Tancsics A."/>
            <person name="Csepanyi A."/>
        </authorList>
    </citation>
    <scope>NUCLEOTIDE SEQUENCE [LARGE SCALE GENOMIC DNA]</scope>
    <source>
        <strain evidence="1 2">LMG 23412</strain>
    </source>
</reference>
<name>A0ABV6ZP20_9HYPH</name>
<comment type="caution">
    <text evidence="1">The sequence shown here is derived from an EMBL/GenBank/DDBJ whole genome shotgun (WGS) entry which is preliminary data.</text>
</comment>
<sequence length="237" mass="25879">MADSDHSTTLPFVTRRRLLVGTAVATLASPFRSRTEAAEPQTGHDSPDPALLAWQEWKTAALRTEALCHKQQRLETKLVREIGFPQATLRLPESGKTLTIFSPDTVEDICGSDPGIADLRTKAEAELAAHQARWDAVDEQIGYSATKQAEVEAGELDQELIDALTATPATSLAGIAGKLDMIFHEGSVWEDDTEFPQPQIRSALRDLIRIAEVMEPNVVMPGSDREASRARRPVSGV</sequence>
<evidence type="ECO:0000313" key="2">
    <source>
        <dbReference type="Proteomes" id="UP001595190"/>
    </source>
</evidence>
<organism evidence="1 2">
    <name type="scientific">Labrys neptuniae</name>
    <dbReference type="NCBI Taxonomy" id="376174"/>
    <lineage>
        <taxon>Bacteria</taxon>
        <taxon>Pseudomonadati</taxon>
        <taxon>Pseudomonadota</taxon>
        <taxon>Alphaproteobacteria</taxon>
        <taxon>Hyphomicrobiales</taxon>
        <taxon>Xanthobacteraceae</taxon>
        <taxon>Labrys</taxon>
    </lineage>
</organism>
<protein>
    <submittedName>
        <fullName evidence="1">Uncharacterized protein</fullName>
    </submittedName>
</protein>